<organism evidence="2 3">
    <name type="scientific">Porphyromonas gingivicanis</name>
    <dbReference type="NCBI Taxonomy" id="266762"/>
    <lineage>
        <taxon>Bacteria</taxon>
        <taxon>Pseudomonadati</taxon>
        <taxon>Bacteroidota</taxon>
        <taxon>Bacteroidia</taxon>
        <taxon>Bacteroidales</taxon>
        <taxon>Porphyromonadaceae</taxon>
        <taxon>Porphyromonas</taxon>
    </lineage>
</organism>
<dbReference type="InterPro" id="IPR025671">
    <property type="entry name" value="HXXEE"/>
</dbReference>
<evidence type="ECO:0008006" key="4">
    <source>
        <dbReference type="Google" id="ProtNLM"/>
    </source>
</evidence>
<keyword evidence="1" id="KW-0472">Membrane</keyword>
<accession>A0A0A2G5K3</accession>
<sequence length="177" mass="20466">MKSVEFTLLLLPLAFMLHEYEEIIMFRSWLTRHRAEIEQRFPQVAKLLIRQKVFDYSTATFALGTAHEFILLCLIVLYAIGSGNYQWWFAALVGHSLHLVAHLVQWAVYGKYVPVLLTTLLTLPYCGYAFAQFVKADLLSPEQMIAWGIVGILLTAISLGSAFYLMSQFHRWEYKKK</sequence>
<comment type="caution">
    <text evidence="2">The sequence shown here is derived from an EMBL/GenBank/DDBJ whole genome shotgun (WGS) entry which is preliminary data.</text>
</comment>
<keyword evidence="1" id="KW-1133">Transmembrane helix</keyword>
<dbReference type="AlphaFoldDB" id="A0A0A2G5K3"/>
<reference evidence="2 3" key="1">
    <citation type="submission" date="2014-08" db="EMBL/GenBank/DDBJ databases">
        <title>Porphyromonas gingivicanis strain:COT-022_OH1391 Genome sequencing.</title>
        <authorList>
            <person name="Wallis C."/>
            <person name="Deusch O."/>
            <person name="O'Flynn C."/>
            <person name="Davis I."/>
            <person name="Jospin G."/>
            <person name="Darling A.E."/>
            <person name="Coil D.A."/>
            <person name="Alexiev A."/>
            <person name="Horsfall A."/>
            <person name="Kirkwood N."/>
            <person name="Harris S."/>
            <person name="Eisen J.A."/>
        </authorList>
    </citation>
    <scope>NUCLEOTIDE SEQUENCE [LARGE SCALE GENOMIC DNA]</scope>
    <source>
        <strain evidence="3">COT-022 OH1391</strain>
    </source>
</reference>
<evidence type="ECO:0000313" key="2">
    <source>
        <dbReference type="EMBL" id="KGN97712.1"/>
    </source>
</evidence>
<evidence type="ECO:0000256" key="1">
    <source>
        <dbReference type="SAM" id="Phobius"/>
    </source>
</evidence>
<dbReference type="eggNOG" id="ENOG5032MBE">
    <property type="taxonomic scope" value="Bacteria"/>
</dbReference>
<feature type="transmembrane region" description="Helical" evidence="1">
    <location>
        <begin position="87"/>
        <end position="108"/>
    </location>
</feature>
<protein>
    <recommendedName>
        <fullName evidence="4">HXXEE domain-containing protein</fullName>
    </recommendedName>
</protein>
<keyword evidence="3" id="KW-1185">Reference proteome</keyword>
<feature type="transmembrane region" description="Helical" evidence="1">
    <location>
        <begin position="145"/>
        <end position="167"/>
    </location>
</feature>
<keyword evidence="1" id="KW-0812">Transmembrane</keyword>
<dbReference type="EMBL" id="JQZW01000009">
    <property type="protein sequence ID" value="KGN97712.1"/>
    <property type="molecule type" value="Genomic_DNA"/>
</dbReference>
<proteinExistence type="predicted"/>
<dbReference type="STRING" id="266762.HQ36_05415"/>
<dbReference type="Pfam" id="PF13787">
    <property type="entry name" value="HXXEE"/>
    <property type="match status" value="1"/>
</dbReference>
<dbReference type="OrthoDB" id="5195477at2"/>
<evidence type="ECO:0000313" key="3">
    <source>
        <dbReference type="Proteomes" id="UP000030134"/>
    </source>
</evidence>
<name>A0A0A2G5K3_9PORP</name>
<dbReference type="Proteomes" id="UP000030134">
    <property type="component" value="Unassembled WGS sequence"/>
</dbReference>
<dbReference type="RefSeq" id="WP_036884215.1">
    <property type="nucleotide sequence ID" value="NZ_JQZW01000009.1"/>
</dbReference>
<feature type="transmembrane region" description="Helical" evidence="1">
    <location>
        <begin position="115"/>
        <end position="133"/>
    </location>
</feature>
<feature type="transmembrane region" description="Helical" evidence="1">
    <location>
        <begin position="56"/>
        <end position="81"/>
    </location>
</feature>
<gene>
    <name evidence="2" type="ORF">HQ36_05415</name>
</gene>